<keyword evidence="2" id="KW-0813">Transport</keyword>
<evidence type="ECO:0000256" key="4">
    <source>
        <dbReference type="ARBA" id="ARBA00022840"/>
    </source>
</evidence>
<evidence type="ECO:0000256" key="3">
    <source>
        <dbReference type="ARBA" id="ARBA00022741"/>
    </source>
</evidence>
<evidence type="ECO:0000256" key="2">
    <source>
        <dbReference type="ARBA" id="ARBA00022448"/>
    </source>
</evidence>
<evidence type="ECO:0000259" key="5">
    <source>
        <dbReference type="PROSITE" id="PS50893"/>
    </source>
</evidence>
<dbReference type="InterPro" id="IPR027417">
    <property type="entry name" value="P-loop_NTPase"/>
</dbReference>
<gene>
    <name evidence="6" type="ORF">JQC75_00570</name>
</gene>
<dbReference type="Pfam" id="PF00005">
    <property type="entry name" value="ABC_tran"/>
    <property type="match status" value="1"/>
</dbReference>
<evidence type="ECO:0000313" key="6">
    <source>
        <dbReference type="EMBL" id="QRH01974.1"/>
    </source>
</evidence>
<dbReference type="CDD" id="cd03225">
    <property type="entry name" value="ABC_cobalt_CbiO_domain1"/>
    <property type="match status" value="1"/>
</dbReference>
<dbReference type="RefSeq" id="WP_203325633.1">
    <property type="nucleotide sequence ID" value="NZ_CP069213.1"/>
</dbReference>
<dbReference type="Gene3D" id="3.40.50.300">
    <property type="entry name" value="P-loop containing nucleotide triphosphate hydrolases"/>
    <property type="match status" value="1"/>
</dbReference>
<dbReference type="InterPro" id="IPR003439">
    <property type="entry name" value="ABC_transporter-like_ATP-bd"/>
</dbReference>
<evidence type="ECO:0000313" key="7">
    <source>
        <dbReference type="Proteomes" id="UP000596252"/>
    </source>
</evidence>
<dbReference type="InterPro" id="IPR017871">
    <property type="entry name" value="ABC_transporter-like_CS"/>
</dbReference>
<sequence length="230" mass="25457">MARILAHDVGIAFGKRRLFHSANLTFAEGDCIYLMGDNGSGKTTLMKILAGLLTPSQGTITAEGFPSRGLWQKSKLHGCAVYLHQHPYLFEGTVLENLHLALKLGCQEDSRIEKALAMAQLGHLKQSQASHLSGGERQRLAIARAWLLRPRLLMLDEPVSNMDKDSRELVLAMTQQLKADGTGLLIASHQHGRLTALCQHHWLIQDGHILTGRLEVKPPQPQESEYVLAH</sequence>
<dbReference type="InterPro" id="IPR050153">
    <property type="entry name" value="Metal_Ion_Import_ABC"/>
</dbReference>
<dbReference type="InterPro" id="IPR015856">
    <property type="entry name" value="ABC_transpr_CbiO/EcfA_su"/>
</dbReference>
<keyword evidence="4 6" id="KW-0067">ATP-binding</keyword>
<dbReference type="PANTHER" id="PTHR42734:SF17">
    <property type="entry name" value="METAL TRANSPORT SYSTEM ATP-BINDING PROTEIN TM_0124-RELATED"/>
    <property type="match status" value="1"/>
</dbReference>
<dbReference type="SUPFAM" id="SSF52540">
    <property type="entry name" value="P-loop containing nucleoside triphosphate hydrolases"/>
    <property type="match status" value="1"/>
</dbReference>
<keyword evidence="3" id="KW-0547">Nucleotide-binding</keyword>
<dbReference type="SMART" id="SM00382">
    <property type="entry name" value="AAA"/>
    <property type="match status" value="1"/>
</dbReference>
<dbReference type="PROSITE" id="PS50893">
    <property type="entry name" value="ABC_TRANSPORTER_2"/>
    <property type="match status" value="1"/>
</dbReference>
<dbReference type="Proteomes" id="UP000596252">
    <property type="component" value="Chromosome"/>
</dbReference>
<protein>
    <submittedName>
        <fullName evidence="6">Energy-coupling factor ABC transporter ATP-binding protein</fullName>
    </submittedName>
</protein>
<proteinExistence type="inferred from homology"/>
<dbReference type="GO" id="GO:0005524">
    <property type="term" value="F:ATP binding"/>
    <property type="evidence" value="ECO:0007669"/>
    <property type="project" value="UniProtKB-KW"/>
</dbReference>
<feature type="domain" description="ABC transporter" evidence="5">
    <location>
        <begin position="4"/>
        <end position="230"/>
    </location>
</feature>
<reference evidence="6 7" key="1">
    <citation type="journal article" date="2012" name="Antonie Van Leeuwenhoek">
        <title>Shewanella litorisediminis sp. nov., a gammaproteobacterium isolated from a tidal flat sediment.</title>
        <authorList>
            <person name="Lee M.H."/>
            <person name="Yoon J.H."/>
        </authorList>
    </citation>
    <scope>NUCLEOTIDE SEQUENCE [LARGE SCALE GENOMIC DNA]</scope>
    <source>
        <strain evidence="6 7">SMK1-12</strain>
    </source>
</reference>
<organism evidence="6 7">
    <name type="scientific">Shewanella litorisediminis</name>
    <dbReference type="NCBI Taxonomy" id="1173586"/>
    <lineage>
        <taxon>Bacteria</taxon>
        <taxon>Pseudomonadati</taxon>
        <taxon>Pseudomonadota</taxon>
        <taxon>Gammaproteobacteria</taxon>
        <taxon>Alteromonadales</taxon>
        <taxon>Shewanellaceae</taxon>
        <taxon>Shewanella</taxon>
    </lineage>
</organism>
<dbReference type="EMBL" id="CP069213">
    <property type="protein sequence ID" value="QRH01974.1"/>
    <property type="molecule type" value="Genomic_DNA"/>
</dbReference>
<name>A0ABX7G3R5_9GAMM</name>
<dbReference type="PANTHER" id="PTHR42734">
    <property type="entry name" value="METAL TRANSPORT SYSTEM ATP-BINDING PROTEIN TM_0124-RELATED"/>
    <property type="match status" value="1"/>
</dbReference>
<comment type="similarity">
    <text evidence="1">Belongs to the ABC transporter superfamily.</text>
</comment>
<dbReference type="InterPro" id="IPR003593">
    <property type="entry name" value="AAA+_ATPase"/>
</dbReference>
<evidence type="ECO:0000256" key="1">
    <source>
        <dbReference type="ARBA" id="ARBA00005417"/>
    </source>
</evidence>
<keyword evidence="7" id="KW-1185">Reference proteome</keyword>
<accession>A0ABX7G3R5</accession>
<dbReference type="PROSITE" id="PS00211">
    <property type="entry name" value="ABC_TRANSPORTER_1"/>
    <property type="match status" value="1"/>
</dbReference>